<dbReference type="Proteomes" id="UP000189818">
    <property type="component" value="Unassembled WGS sequence"/>
</dbReference>
<dbReference type="CDD" id="cd06558">
    <property type="entry name" value="crotonase-like"/>
    <property type="match status" value="1"/>
</dbReference>
<dbReference type="InterPro" id="IPR001753">
    <property type="entry name" value="Enoyl-CoA_hydra/iso"/>
</dbReference>
<evidence type="ECO:0000256" key="2">
    <source>
        <dbReference type="ARBA" id="ARBA00023098"/>
    </source>
</evidence>
<dbReference type="OrthoDB" id="7225138at2"/>
<evidence type="ECO:0000313" key="6">
    <source>
        <dbReference type="Proteomes" id="UP000189818"/>
    </source>
</evidence>
<dbReference type="NCBIfam" id="NF006100">
    <property type="entry name" value="PRK08252.1"/>
    <property type="match status" value="1"/>
</dbReference>
<comment type="similarity">
    <text evidence="1 4">Belongs to the enoyl-CoA hydratase/isomerase family.</text>
</comment>
<dbReference type="EMBL" id="FUYM01000019">
    <property type="protein sequence ID" value="SKC11721.1"/>
    <property type="molecule type" value="Genomic_DNA"/>
</dbReference>
<dbReference type="PANTHER" id="PTHR11941">
    <property type="entry name" value="ENOYL-COA HYDRATASE-RELATED"/>
    <property type="match status" value="1"/>
</dbReference>
<protein>
    <submittedName>
        <fullName evidence="5">Short chain enoyl-CoA hydratase</fullName>
    </submittedName>
</protein>
<dbReference type="GO" id="GO:0016829">
    <property type="term" value="F:lyase activity"/>
    <property type="evidence" value="ECO:0007669"/>
    <property type="project" value="UniProtKB-KW"/>
</dbReference>
<dbReference type="Gene3D" id="3.90.226.10">
    <property type="entry name" value="2-enoyl-CoA Hydratase, Chain A, domain 1"/>
    <property type="match status" value="1"/>
</dbReference>
<gene>
    <name evidence="5" type="ORF">SAMN06295920_11937</name>
</gene>
<dbReference type="InterPro" id="IPR029045">
    <property type="entry name" value="ClpP/crotonase-like_dom_sf"/>
</dbReference>
<dbReference type="RefSeq" id="WP_079650893.1">
    <property type="nucleotide sequence ID" value="NZ_FUYM01000019.1"/>
</dbReference>
<evidence type="ECO:0000256" key="3">
    <source>
        <dbReference type="ARBA" id="ARBA00023239"/>
    </source>
</evidence>
<dbReference type="InterPro" id="IPR014748">
    <property type="entry name" value="Enoyl-CoA_hydra_C"/>
</dbReference>
<evidence type="ECO:0000256" key="1">
    <source>
        <dbReference type="ARBA" id="ARBA00005254"/>
    </source>
</evidence>
<keyword evidence="6" id="KW-1185">Reference proteome</keyword>
<name>A0A1T5GTH8_9SPHN</name>
<dbReference type="PROSITE" id="PS00166">
    <property type="entry name" value="ENOYL_COA_HYDRATASE"/>
    <property type="match status" value="1"/>
</dbReference>
<keyword evidence="3" id="KW-0456">Lyase</keyword>
<evidence type="ECO:0000256" key="4">
    <source>
        <dbReference type="RuleBase" id="RU003707"/>
    </source>
</evidence>
<dbReference type="Gene3D" id="1.10.12.10">
    <property type="entry name" value="Lyase 2-enoyl-coa Hydratase, Chain A, domain 2"/>
    <property type="match status" value="1"/>
</dbReference>
<keyword evidence="2" id="KW-0443">Lipid metabolism</keyword>
<dbReference type="Pfam" id="PF00378">
    <property type="entry name" value="ECH_1"/>
    <property type="match status" value="1"/>
</dbReference>
<dbReference type="SUPFAM" id="SSF52096">
    <property type="entry name" value="ClpP/crotonase"/>
    <property type="match status" value="1"/>
</dbReference>
<dbReference type="GO" id="GO:0006635">
    <property type="term" value="P:fatty acid beta-oxidation"/>
    <property type="evidence" value="ECO:0007669"/>
    <property type="project" value="TreeGrafter"/>
</dbReference>
<proteinExistence type="inferred from homology"/>
<evidence type="ECO:0000313" key="5">
    <source>
        <dbReference type="EMBL" id="SKC11721.1"/>
    </source>
</evidence>
<reference evidence="6" key="1">
    <citation type="submission" date="2017-02" db="EMBL/GenBank/DDBJ databases">
        <authorList>
            <person name="Varghese N."/>
            <person name="Submissions S."/>
        </authorList>
    </citation>
    <scope>NUCLEOTIDE SEQUENCE [LARGE SCALE GENOMIC DNA]</scope>
    <source>
        <strain evidence="6">UM2</strain>
    </source>
</reference>
<dbReference type="AlphaFoldDB" id="A0A1T5GTH8"/>
<organism evidence="5 6">
    <name type="scientific">Rhizorhabdus histidinilytica</name>
    <dbReference type="NCBI Taxonomy" id="439228"/>
    <lineage>
        <taxon>Bacteria</taxon>
        <taxon>Pseudomonadati</taxon>
        <taxon>Pseudomonadota</taxon>
        <taxon>Alphaproteobacteria</taxon>
        <taxon>Sphingomonadales</taxon>
        <taxon>Sphingomonadaceae</taxon>
        <taxon>Rhizorhabdus</taxon>
    </lineage>
</organism>
<dbReference type="STRING" id="439228.SAMN06295920_11937"/>
<sequence length="252" mass="26947">MDVETRIEGAVAVITINRPDKRNAINGAVADGMEAALARLEEDDRLRVGVITGAGKDFCAGMDLKAYLNGEKVRSAHAGFAGITQNRCTKPLIAAVEGHALAGGLEVALACDFIIAAETARIGLPEVKRGLVAMAGGLLRLPRQLPARIAAEMALSGDIYPITDFAHYGLVNRIVAEGEALAAAIAFAGKFVMNAPLAIAASKRLLRDGRHWDEQDMFARQDSITRPIYLSEDAREGAAAYVEKRVPNWKGR</sequence>
<dbReference type="PANTHER" id="PTHR11941:SF169">
    <property type="entry name" value="(7AS)-7A-METHYL-1,5-DIOXO-2,3,5,6,7,7A-HEXAHYDRO-1H-INDENE-CARBOXYL-COA HYDROLASE"/>
    <property type="match status" value="1"/>
</dbReference>
<accession>A0A1T5GTH8</accession>
<dbReference type="InterPro" id="IPR018376">
    <property type="entry name" value="Enoyl-CoA_hyd/isom_CS"/>
</dbReference>